<gene>
    <name evidence="2" type="ORF">FIV46_04950</name>
</gene>
<dbReference type="InterPro" id="IPR004045">
    <property type="entry name" value="Glutathione_S-Trfase_N"/>
</dbReference>
<organism evidence="2 3">
    <name type="scientific">Emcibacter nanhaiensis</name>
    <dbReference type="NCBI Taxonomy" id="1505037"/>
    <lineage>
        <taxon>Bacteria</taxon>
        <taxon>Pseudomonadati</taxon>
        <taxon>Pseudomonadota</taxon>
        <taxon>Alphaproteobacteria</taxon>
        <taxon>Emcibacterales</taxon>
        <taxon>Emcibacteraceae</taxon>
        <taxon>Emcibacter</taxon>
    </lineage>
</organism>
<dbReference type="SFLD" id="SFLDS00019">
    <property type="entry name" value="Glutathione_Transferase_(cytos"/>
    <property type="match status" value="1"/>
</dbReference>
<dbReference type="SUPFAM" id="SSF52833">
    <property type="entry name" value="Thioredoxin-like"/>
    <property type="match status" value="1"/>
</dbReference>
<dbReference type="RefSeq" id="WP_139939004.1">
    <property type="nucleotide sequence ID" value="NZ_JBHSYP010000003.1"/>
</dbReference>
<dbReference type="InterPro" id="IPR050983">
    <property type="entry name" value="GST_Omega/HSP26"/>
</dbReference>
<dbReference type="OrthoDB" id="508035at2"/>
<comment type="caution">
    <text evidence="2">The sequence shown here is derived from an EMBL/GenBank/DDBJ whole genome shotgun (WGS) entry which is preliminary data.</text>
</comment>
<dbReference type="InterPro" id="IPR054416">
    <property type="entry name" value="GST_UstS-like_C"/>
</dbReference>
<keyword evidence="3" id="KW-1185">Reference proteome</keyword>
<dbReference type="PANTHER" id="PTHR43968">
    <property type="match status" value="1"/>
</dbReference>
<dbReference type="AlphaFoldDB" id="A0A501PM27"/>
<dbReference type="CDD" id="cd03038">
    <property type="entry name" value="GST_N_etherase_LigE"/>
    <property type="match status" value="1"/>
</dbReference>
<dbReference type="GO" id="GO:0005737">
    <property type="term" value="C:cytoplasm"/>
    <property type="evidence" value="ECO:0007669"/>
    <property type="project" value="TreeGrafter"/>
</dbReference>
<protein>
    <submittedName>
        <fullName evidence="2">Glutathione S-transferase family protein</fullName>
    </submittedName>
</protein>
<dbReference type="InterPro" id="IPR036249">
    <property type="entry name" value="Thioredoxin-like_sf"/>
</dbReference>
<dbReference type="Gene3D" id="1.20.1050.10">
    <property type="match status" value="1"/>
</dbReference>
<reference evidence="3" key="1">
    <citation type="submission" date="2019-06" db="EMBL/GenBank/DDBJ databases">
        <title>The complete genome of Emcibacter congregatus ZYLT.</title>
        <authorList>
            <person name="Zhao Z."/>
        </authorList>
    </citation>
    <scope>NUCLEOTIDE SEQUENCE [LARGE SCALE GENOMIC DNA]</scope>
    <source>
        <strain evidence="3">MCCC 1A06723</strain>
    </source>
</reference>
<dbReference type="SUPFAM" id="SSF47616">
    <property type="entry name" value="GST C-terminal domain-like"/>
    <property type="match status" value="1"/>
</dbReference>
<accession>A0A501PM27</accession>
<keyword evidence="2" id="KW-0808">Transferase</keyword>
<dbReference type="GO" id="GO:0004364">
    <property type="term" value="F:glutathione transferase activity"/>
    <property type="evidence" value="ECO:0007669"/>
    <property type="project" value="TreeGrafter"/>
</dbReference>
<dbReference type="Pfam" id="PF13409">
    <property type="entry name" value="GST_N_2"/>
    <property type="match status" value="1"/>
</dbReference>
<evidence type="ECO:0000313" key="2">
    <source>
        <dbReference type="EMBL" id="TPD61560.1"/>
    </source>
</evidence>
<dbReference type="PROSITE" id="PS50404">
    <property type="entry name" value="GST_NTER"/>
    <property type="match status" value="1"/>
</dbReference>
<dbReference type="Pfam" id="PF22041">
    <property type="entry name" value="GST_C_7"/>
    <property type="match status" value="1"/>
</dbReference>
<dbReference type="InterPro" id="IPR036282">
    <property type="entry name" value="Glutathione-S-Trfase_C_sf"/>
</dbReference>
<dbReference type="EMBL" id="VFIY01000005">
    <property type="protein sequence ID" value="TPD61560.1"/>
    <property type="molecule type" value="Genomic_DNA"/>
</dbReference>
<evidence type="ECO:0000259" key="1">
    <source>
        <dbReference type="PROSITE" id="PS50404"/>
    </source>
</evidence>
<sequence length="229" mass="26918">MKLFELVGRDPSQGFSPYVWRTRMALAHKGFEPELVPLRFTEIADRLAFAESRTVPVLVDDDKVVTDSWHIACYLEEAYPERPSLFGGDVGRVQARHFNNSSFNHLVMPLFKAIVGEIFEMLEEEDQAYFRESREKRLGKALEEMEEHREENLDLFRANLWPYEMTLREYDYFGGETPAYCDYILYGIFQWAKGTSRAQFLEEDSRLHDWRSRMDSMFDGLGGQLQQRS</sequence>
<proteinExistence type="predicted"/>
<dbReference type="GO" id="GO:0045174">
    <property type="term" value="F:glutathione dehydrogenase (ascorbate) activity"/>
    <property type="evidence" value="ECO:0007669"/>
    <property type="project" value="TreeGrafter"/>
</dbReference>
<feature type="domain" description="GST N-terminal" evidence="1">
    <location>
        <begin position="6"/>
        <end position="83"/>
    </location>
</feature>
<evidence type="ECO:0000313" key="3">
    <source>
        <dbReference type="Proteomes" id="UP000319148"/>
    </source>
</evidence>
<dbReference type="PANTHER" id="PTHR43968:SF6">
    <property type="entry name" value="GLUTATHIONE S-TRANSFERASE OMEGA"/>
    <property type="match status" value="1"/>
</dbReference>
<dbReference type="Proteomes" id="UP000319148">
    <property type="component" value="Unassembled WGS sequence"/>
</dbReference>
<dbReference type="GO" id="GO:0006749">
    <property type="term" value="P:glutathione metabolic process"/>
    <property type="evidence" value="ECO:0007669"/>
    <property type="project" value="TreeGrafter"/>
</dbReference>
<name>A0A501PM27_9PROT</name>
<dbReference type="InterPro" id="IPR040079">
    <property type="entry name" value="Glutathione_S-Trfase"/>
</dbReference>
<dbReference type="Gene3D" id="3.40.30.10">
    <property type="entry name" value="Glutaredoxin"/>
    <property type="match status" value="1"/>
</dbReference>